<evidence type="ECO:0000313" key="5">
    <source>
        <dbReference type="Proteomes" id="UP001462640"/>
    </source>
</evidence>
<dbReference type="Gene3D" id="3.30.565.10">
    <property type="entry name" value="Histidine kinase-like ATPase, C-terminal domain"/>
    <property type="match status" value="1"/>
</dbReference>
<keyword evidence="5" id="KW-1185">Reference proteome</keyword>
<dbReference type="Proteomes" id="UP001462640">
    <property type="component" value="Unassembled WGS sequence"/>
</dbReference>
<feature type="transmembrane region" description="Helical" evidence="1">
    <location>
        <begin position="61"/>
        <end position="82"/>
    </location>
</feature>
<keyword evidence="1" id="KW-0472">Membrane</keyword>
<evidence type="ECO:0000259" key="3">
    <source>
        <dbReference type="Pfam" id="PF06580"/>
    </source>
</evidence>
<feature type="transmembrane region" description="Helical" evidence="1">
    <location>
        <begin position="144"/>
        <end position="162"/>
    </location>
</feature>
<dbReference type="SUPFAM" id="SSF55874">
    <property type="entry name" value="ATPase domain of HSP90 chaperone/DNA topoisomerase II/histidine kinase"/>
    <property type="match status" value="1"/>
</dbReference>
<reference evidence="4 5" key="1">
    <citation type="submission" date="2024-05" db="EMBL/GenBank/DDBJ databases">
        <title>Roseateles sp. 2.12 16S ribosomal RNA gene Genome sequencing and assembly.</title>
        <authorList>
            <person name="Woo H."/>
        </authorList>
    </citation>
    <scope>NUCLEOTIDE SEQUENCE [LARGE SCALE GENOMIC DNA]</scope>
    <source>
        <strain evidence="4 5">2.12</strain>
    </source>
</reference>
<dbReference type="PANTHER" id="PTHR34220:SF9">
    <property type="entry name" value="SIGNAL TRANSDUCTION HISTIDINE KINASE INTERNAL REGION DOMAIN-CONTAINING PROTEIN"/>
    <property type="match status" value="1"/>
</dbReference>
<dbReference type="InterPro" id="IPR003594">
    <property type="entry name" value="HATPase_dom"/>
</dbReference>
<dbReference type="Pfam" id="PF06580">
    <property type="entry name" value="His_kinase"/>
    <property type="match status" value="1"/>
</dbReference>
<dbReference type="EMBL" id="JBDPZC010000005">
    <property type="protein sequence ID" value="MEO3713477.1"/>
    <property type="molecule type" value="Genomic_DNA"/>
</dbReference>
<evidence type="ECO:0000259" key="2">
    <source>
        <dbReference type="Pfam" id="PF02518"/>
    </source>
</evidence>
<evidence type="ECO:0000313" key="4">
    <source>
        <dbReference type="EMBL" id="MEO3713477.1"/>
    </source>
</evidence>
<dbReference type="PANTHER" id="PTHR34220">
    <property type="entry name" value="SENSOR HISTIDINE KINASE YPDA"/>
    <property type="match status" value="1"/>
</dbReference>
<dbReference type="InterPro" id="IPR050640">
    <property type="entry name" value="Bact_2-comp_sensor_kinase"/>
</dbReference>
<feature type="domain" description="Signal transduction histidine kinase internal region" evidence="3">
    <location>
        <begin position="179"/>
        <end position="258"/>
    </location>
</feature>
<evidence type="ECO:0000256" key="1">
    <source>
        <dbReference type="SAM" id="Phobius"/>
    </source>
</evidence>
<dbReference type="RefSeq" id="WP_347609957.1">
    <property type="nucleotide sequence ID" value="NZ_JBDPZC010000005.1"/>
</dbReference>
<gene>
    <name evidence="4" type="ORF">ABDJ40_11945</name>
</gene>
<protein>
    <submittedName>
        <fullName evidence="4">Histidine kinase</fullName>
    </submittedName>
</protein>
<accession>A0ABV0GEL1</accession>
<dbReference type="GO" id="GO:0016301">
    <property type="term" value="F:kinase activity"/>
    <property type="evidence" value="ECO:0007669"/>
    <property type="project" value="UniProtKB-KW"/>
</dbReference>
<keyword evidence="4" id="KW-0808">Transferase</keyword>
<keyword evidence="4" id="KW-0418">Kinase</keyword>
<feature type="transmembrane region" description="Helical" evidence="1">
    <location>
        <begin position="29"/>
        <end position="55"/>
    </location>
</feature>
<dbReference type="InterPro" id="IPR010559">
    <property type="entry name" value="Sig_transdc_His_kin_internal"/>
</dbReference>
<keyword evidence="1" id="KW-0812">Transmembrane</keyword>
<feature type="domain" description="Histidine kinase/HSP90-like ATPase" evidence="2">
    <location>
        <begin position="277"/>
        <end position="371"/>
    </location>
</feature>
<dbReference type="InterPro" id="IPR036890">
    <property type="entry name" value="HATPase_C_sf"/>
</dbReference>
<sequence length="377" mass="42474">MSTPPRFADELQLAFRRYFRLAKVRRESLLARLLITSGFALAFPTGLLAVTLVFGARPLNLASVLASYACGFLIAFMIHGGYRLSERLLPQSTLDRLNAGGWRAGLFFSLMPMLCIASGLLLFGQLLGWWMQARVETPFDSPQGLSRFLFLSLVFALVGWYLDHQHRRRQALQLLATEAQLLRLQAQIEPHFLFNSLAAVQSLIKPAPDRALEMLEHFTDYLRASLSALREDSCPLAAELQLARSYLGLMQIRMGERLRFDIEATPQAEALRLPPLLLQPLVENAIVHGLEGKDEGGEVRVRAWVQDRHLLLEVRDDGLGSQSRPRRARPGHGLALKNIRERIATRYGERAELQLTLDEQGCQALLRLPLDLLEPKP</sequence>
<organism evidence="4 5">
    <name type="scientific">Roseateles flavus</name>
    <dbReference type="NCBI Taxonomy" id="3149041"/>
    <lineage>
        <taxon>Bacteria</taxon>
        <taxon>Pseudomonadati</taxon>
        <taxon>Pseudomonadota</taxon>
        <taxon>Betaproteobacteria</taxon>
        <taxon>Burkholderiales</taxon>
        <taxon>Sphaerotilaceae</taxon>
        <taxon>Roseateles</taxon>
    </lineage>
</organism>
<proteinExistence type="predicted"/>
<feature type="transmembrane region" description="Helical" evidence="1">
    <location>
        <begin position="102"/>
        <end position="124"/>
    </location>
</feature>
<dbReference type="Pfam" id="PF02518">
    <property type="entry name" value="HATPase_c"/>
    <property type="match status" value="1"/>
</dbReference>
<name>A0ABV0GEL1_9BURK</name>
<keyword evidence="1" id="KW-1133">Transmembrane helix</keyword>
<comment type="caution">
    <text evidence="4">The sequence shown here is derived from an EMBL/GenBank/DDBJ whole genome shotgun (WGS) entry which is preliminary data.</text>
</comment>